<accession>A0ACC0IAF9</accession>
<proteinExistence type="predicted"/>
<dbReference type="EMBL" id="CM045763">
    <property type="protein sequence ID" value="KAI8021777.1"/>
    <property type="molecule type" value="Genomic_DNA"/>
</dbReference>
<dbReference type="Proteomes" id="UP001060215">
    <property type="component" value="Chromosome 6"/>
</dbReference>
<sequence length="351" mass="38718">MSAASHLARRAAQKERVRILYRRALKDTLNWAVHRHLFYQDASELRERFEANKNVENLEAIDRLIADGEASHNKWRHPDPYIVPWAPGGSKFTRNPTPPAGSKSQFRIQIWIHTKIKARNTTSCSCRSYCCKTTSTFTICREGEDHLRDPNFQLDAFRFCNFPSFLPGRGEQSYPIVSATGSQRTLGPTGISFGPEFYRGPVLSSSPAIPFPPAGPFQYSGFPFETNFPLPSNSYSGVSTGYVDSSSVGPVFFPAIPSQLVGPSGVVSSHYPRPYVMNLPGGTSIVGPESRKWGGQALDLNTGPGNTDVERRDERLSSALRQLPVPGSQASADEQIKPYQMASGVFEEKGA</sequence>
<evidence type="ECO:0000313" key="1">
    <source>
        <dbReference type="EMBL" id="KAI8021777.1"/>
    </source>
</evidence>
<name>A0ACC0IAF9_9ERIC</name>
<comment type="caution">
    <text evidence="1">The sequence shown here is derived from an EMBL/GenBank/DDBJ whole genome shotgun (WGS) entry which is preliminary data.</text>
</comment>
<keyword evidence="2" id="KW-1185">Reference proteome</keyword>
<gene>
    <name evidence="1" type="ORF">LOK49_LG03G03655</name>
</gene>
<protein>
    <submittedName>
        <fullName evidence="1">NADH dehydrogenase [ubiquinone] 1 beta subcomplex subunit 9</fullName>
    </submittedName>
</protein>
<reference evidence="1 2" key="1">
    <citation type="journal article" date="2022" name="Plant J.">
        <title>Chromosome-level genome of Camellia lanceoleosa provides a valuable resource for understanding genome evolution and self-incompatibility.</title>
        <authorList>
            <person name="Gong W."/>
            <person name="Xiao S."/>
            <person name="Wang L."/>
            <person name="Liao Z."/>
            <person name="Chang Y."/>
            <person name="Mo W."/>
            <person name="Hu G."/>
            <person name="Li W."/>
            <person name="Zhao G."/>
            <person name="Zhu H."/>
            <person name="Hu X."/>
            <person name="Ji K."/>
            <person name="Xiang X."/>
            <person name="Song Q."/>
            <person name="Yuan D."/>
            <person name="Jin S."/>
            <person name="Zhang L."/>
        </authorList>
    </citation>
    <scope>NUCLEOTIDE SEQUENCE [LARGE SCALE GENOMIC DNA]</scope>
    <source>
        <strain evidence="1">SQ_2022a</strain>
    </source>
</reference>
<evidence type="ECO:0000313" key="2">
    <source>
        <dbReference type="Proteomes" id="UP001060215"/>
    </source>
</evidence>
<organism evidence="1 2">
    <name type="scientific">Camellia lanceoleosa</name>
    <dbReference type="NCBI Taxonomy" id="1840588"/>
    <lineage>
        <taxon>Eukaryota</taxon>
        <taxon>Viridiplantae</taxon>
        <taxon>Streptophyta</taxon>
        <taxon>Embryophyta</taxon>
        <taxon>Tracheophyta</taxon>
        <taxon>Spermatophyta</taxon>
        <taxon>Magnoliopsida</taxon>
        <taxon>eudicotyledons</taxon>
        <taxon>Gunneridae</taxon>
        <taxon>Pentapetalae</taxon>
        <taxon>asterids</taxon>
        <taxon>Ericales</taxon>
        <taxon>Theaceae</taxon>
        <taxon>Camellia</taxon>
    </lineage>
</organism>